<dbReference type="Proteomes" id="UP000095280">
    <property type="component" value="Unplaced"/>
</dbReference>
<keyword evidence="2" id="KW-1185">Reference proteome</keyword>
<dbReference type="WBParaSite" id="maker-uti_cns_0002054-snap-gene-0.6-mRNA-1">
    <property type="protein sequence ID" value="maker-uti_cns_0002054-snap-gene-0.6-mRNA-1"/>
    <property type="gene ID" value="maker-uti_cns_0002054-snap-gene-0.6"/>
</dbReference>
<evidence type="ECO:0000313" key="2">
    <source>
        <dbReference type="Proteomes" id="UP000095280"/>
    </source>
</evidence>
<accession>A0A1I8GHV9</accession>
<name>A0A1I8GHV9_9PLAT</name>
<feature type="region of interest" description="Disordered" evidence="1">
    <location>
        <begin position="172"/>
        <end position="242"/>
    </location>
</feature>
<evidence type="ECO:0000256" key="1">
    <source>
        <dbReference type="SAM" id="MobiDB-lite"/>
    </source>
</evidence>
<dbReference type="AlphaFoldDB" id="A0A1I8GHV9"/>
<protein>
    <submittedName>
        <fullName evidence="3">DUF4806 domain-containing protein</fullName>
    </submittedName>
</protein>
<proteinExistence type="predicted"/>
<sequence length="242" mass="27015">MKLLLERMVSLEEKFVISSSRQEISAPMTDLLRSLPYKSIDQMIDFDSRIQNQNDPELRAAYLNYCFKRTENSVKLSDAVNSMLVSTASPQVLCHFNIQGRRSKMRLPIAISECIVHVILHSKNLRRQLGSVSALGYVGSILKRMPRRANTLSKGSVRDNGSEIDEEAACNENAATDNGNVCDHYDDIDNEDDDDVDVEDADGDVEDDDSDDDDMDDADVGDDVESVNNDGVNLDNDSIMEE</sequence>
<reference evidence="3" key="1">
    <citation type="submission" date="2016-11" db="UniProtKB">
        <authorList>
            <consortium name="WormBaseParasite"/>
        </authorList>
    </citation>
    <scope>IDENTIFICATION</scope>
</reference>
<organism evidence="2 3">
    <name type="scientific">Macrostomum lignano</name>
    <dbReference type="NCBI Taxonomy" id="282301"/>
    <lineage>
        <taxon>Eukaryota</taxon>
        <taxon>Metazoa</taxon>
        <taxon>Spiralia</taxon>
        <taxon>Lophotrochozoa</taxon>
        <taxon>Platyhelminthes</taxon>
        <taxon>Rhabditophora</taxon>
        <taxon>Macrostomorpha</taxon>
        <taxon>Macrostomida</taxon>
        <taxon>Macrostomidae</taxon>
        <taxon>Macrostomum</taxon>
    </lineage>
</organism>
<evidence type="ECO:0000313" key="3">
    <source>
        <dbReference type="WBParaSite" id="maker-uti_cns_0002054-snap-gene-0.6-mRNA-1"/>
    </source>
</evidence>
<feature type="compositionally biased region" description="Acidic residues" evidence="1">
    <location>
        <begin position="186"/>
        <end position="225"/>
    </location>
</feature>